<accession>A0A6H1U2T6</accession>
<dbReference type="RefSeq" id="WP_168571328.1">
    <property type="nucleotide sequence ID" value="NZ_CP051167.1"/>
</dbReference>
<evidence type="ECO:0000256" key="1">
    <source>
        <dbReference type="SAM" id="Coils"/>
    </source>
</evidence>
<dbReference type="KEGG" id="oxy:HCG48_23405"/>
<name>A0A6H1U2T6_9CYAN</name>
<organism evidence="3 4">
    <name type="scientific">Oxynema aestuarii AP17</name>
    <dbReference type="NCBI Taxonomy" id="2064643"/>
    <lineage>
        <taxon>Bacteria</taxon>
        <taxon>Bacillati</taxon>
        <taxon>Cyanobacteriota</taxon>
        <taxon>Cyanophyceae</taxon>
        <taxon>Oscillatoriophycideae</taxon>
        <taxon>Oscillatoriales</taxon>
        <taxon>Oscillatoriaceae</taxon>
        <taxon>Oxynema</taxon>
        <taxon>Oxynema aestuarii</taxon>
    </lineage>
</organism>
<keyword evidence="4" id="KW-1185">Reference proteome</keyword>
<keyword evidence="2" id="KW-1133">Transmembrane helix</keyword>
<dbReference type="Proteomes" id="UP000500857">
    <property type="component" value="Chromosome"/>
</dbReference>
<protein>
    <submittedName>
        <fullName evidence="3">Uncharacterized protein</fullName>
    </submittedName>
</protein>
<feature type="coiled-coil region" evidence="1">
    <location>
        <begin position="280"/>
        <end position="328"/>
    </location>
</feature>
<reference evidence="3 4" key="1">
    <citation type="submission" date="2020-04" db="EMBL/GenBank/DDBJ databases">
        <authorList>
            <person name="Basu S."/>
            <person name="Maruthanayagam V."/>
            <person name="Chakraborty S."/>
            <person name="Pramanik A."/>
            <person name="Mukherjee J."/>
            <person name="Brink B."/>
        </authorList>
    </citation>
    <scope>NUCLEOTIDE SEQUENCE [LARGE SCALE GENOMIC DNA]</scope>
    <source>
        <strain evidence="3 4">AP17</strain>
    </source>
</reference>
<evidence type="ECO:0000313" key="4">
    <source>
        <dbReference type="Proteomes" id="UP000500857"/>
    </source>
</evidence>
<proteinExistence type="predicted"/>
<evidence type="ECO:0000256" key="2">
    <source>
        <dbReference type="SAM" id="Phobius"/>
    </source>
</evidence>
<keyword evidence="1" id="KW-0175">Coiled coil</keyword>
<dbReference type="AlphaFoldDB" id="A0A6H1U2T6"/>
<feature type="transmembrane region" description="Helical" evidence="2">
    <location>
        <begin position="398"/>
        <end position="419"/>
    </location>
</feature>
<sequence>MPAECDRLIYPTVDRFIYDLADGLGQSDEKVDRNRENFLKKIVKEIDKDKFHRSIQKVKTAEEQDKNYIELLGFIDFPSAFDGYYYPVKIGDTYALQMDCSGKNSTKDEKSKPQSILGAIVKIKSIIDEQLHHTEASIGESWTIYGQLAAEDQDVLKTAQNCYHALGLFDTPNWENHLDNEGEFEGIHFYELSHFGGDRGNLKQNRHLLIYLFPYNGGKFILDDPQAKKIPRTLHVQFLRLFQYRNKSIWAYHQSRSLKADMKEAAQTIQILVKALPAKVKSKRVNLKELQNNLADLLTILSIYGNYLSRLEEQKQTIATNLENYKKRLKQIPTAIDREASDRAFDFLETFADYGSEKYLPQIESDLASLSANFRLLENAIKTVEGIVQLEQTKSDRALTGTIAIASSALALSAVTATVVSVKQPKNYRDVAFLKSPEFGFSLAIGSLPIFIAFLCWLFVYIKAVLKNNGQSRP</sequence>
<keyword evidence="2" id="KW-0812">Transmembrane</keyword>
<keyword evidence="2" id="KW-0472">Membrane</keyword>
<feature type="transmembrane region" description="Helical" evidence="2">
    <location>
        <begin position="439"/>
        <end position="462"/>
    </location>
</feature>
<gene>
    <name evidence="3" type="ORF">HCG48_23405</name>
</gene>
<evidence type="ECO:0000313" key="3">
    <source>
        <dbReference type="EMBL" id="QIZ73182.1"/>
    </source>
</evidence>
<dbReference type="EMBL" id="CP051167">
    <property type="protein sequence ID" value="QIZ73182.1"/>
    <property type="molecule type" value="Genomic_DNA"/>
</dbReference>